<evidence type="ECO:0000313" key="4">
    <source>
        <dbReference type="Proteomes" id="UP001304300"/>
    </source>
</evidence>
<dbReference type="GO" id="GO:0005975">
    <property type="term" value="P:carbohydrate metabolic process"/>
    <property type="evidence" value="ECO:0007669"/>
    <property type="project" value="InterPro"/>
</dbReference>
<dbReference type="InterPro" id="IPR013320">
    <property type="entry name" value="ConA-like_dom_sf"/>
</dbReference>
<dbReference type="RefSeq" id="WP_317836183.1">
    <property type="nucleotide sequence ID" value="NZ_CP136920.1"/>
</dbReference>
<evidence type="ECO:0000256" key="1">
    <source>
        <dbReference type="ARBA" id="ARBA00006865"/>
    </source>
</evidence>
<protein>
    <recommendedName>
        <fullName evidence="2">GH16 domain-containing protein</fullName>
    </recommendedName>
</protein>
<dbReference type="Pfam" id="PF25275">
    <property type="entry name" value="Golvesin_C"/>
    <property type="match status" value="4"/>
</dbReference>
<sequence length="972" mass="105864">MKFSTALPLSFVSFILSLSILSFRPLDATVYVSSPEYRSDVNGNTLIQIDSPDHANQTAVAKCWQHGAGLGADTTVATVALDAAGKGSFTFPAGSYPKGPITIRITAGGDTCHLQLYNTGGVSWKEGLAAAPTPPQAAGLSLVFADDFDGPLSISRTGEGATYGSHTVGYKDFSRPKFRDFEDSNNPFSQRDTYLRIRATTLADESGTPAEVTAARSLNWNSSAAGTGHLCSVAQNLSGFRMQVPFYMECRFIAQRAKGSWPSFWALSTPNVDGGEYAEIDVIEAYGSVAQKRYTAGIHNWPTDDARDYKLVQMDGSIAGTNAADWSDSVHTYGCLVTESVTYYYLDNVEVWNHPTRQEWLIQEFYFYFGYAFAGTSGWLSELGRYGFKSDMYVDWVRMYAIEDNGIIVDNSDANSTLVGSWSESTSTLGYNGANYLHDDNSSALKTITWTPDFPSSGAYDVYMRWTAYSNRASNAQVVINSQGNTSDFTVNQKVEGSYWKYVGTYTFDAGSNATTNSITLRNQLLNGTSCNGYVIADAVKVVPSAPKEVIVDNTDSGVVRSGSWSSSTSSPGYYGTDYEHDGDSSSLKTFTWVPQVPTNSSYDVYMQWTAYSNRASNAQVVIKHQGNSSELTVNQRVDGQVWNYIGTYAFNAGTDAANNSIALRNQLMDGTSCDGYVIADAVRIVETAAAEIIVDNTDSGTSSSGSWSDSSYRPGYYGTGYKYDGQSSSLKTFTWTPSFQQTRLYDVYMQWASYSDRASNAQVVVNFQGSSDVLSVNQRLNGGQWNYLGTYEFAQGSDALNNSVTIKNQLPGGTSCDGQVIADAVRFVPFGGVMVLDNTASEVSRVGSWLPSTYVSGYHDSNYEYASPSSTLETFTWTPSFNTTQSYRLFMKWTKSSGRANNAQIVINHQGGTTNLNVNQEIDGGQWNDLGSYTFSSGSSAANSIQIRNQLMDGTPCEGVVIADAIQIIPE</sequence>
<dbReference type="Proteomes" id="UP001304300">
    <property type="component" value="Chromosome"/>
</dbReference>
<dbReference type="KEGG" id="puo:RZN69_11010"/>
<dbReference type="CDD" id="cd14488">
    <property type="entry name" value="CBM6-CBM35-CBM36_like_2"/>
    <property type="match status" value="1"/>
</dbReference>
<dbReference type="GO" id="GO:0004553">
    <property type="term" value="F:hydrolase activity, hydrolyzing O-glycosyl compounds"/>
    <property type="evidence" value="ECO:0007669"/>
    <property type="project" value="InterPro"/>
</dbReference>
<organism evidence="3 4">
    <name type="scientific">Rubellicoccus peritrichatus</name>
    <dbReference type="NCBI Taxonomy" id="3080537"/>
    <lineage>
        <taxon>Bacteria</taxon>
        <taxon>Pseudomonadati</taxon>
        <taxon>Verrucomicrobiota</taxon>
        <taxon>Opitutia</taxon>
        <taxon>Puniceicoccales</taxon>
        <taxon>Cerasicoccaceae</taxon>
        <taxon>Rubellicoccus</taxon>
    </lineage>
</organism>
<dbReference type="Gene3D" id="2.60.120.200">
    <property type="match status" value="1"/>
</dbReference>
<proteinExistence type="inferred from homology"/>
<keyword evidence="4" id="KW-1185">Reference proteome</keyword>
<dbReference type="AlphaFoldDB" id="A0AAQ3LGX8"/>
<dbReference type="EMBL" id="CP136920">
    <property type="protein sequence ID" value="WOO43618.1"/>
    <property type="molecule type" value="Genomic_DNA"/>
</dbReference>
<evidence type="ECO:0000259" key="2">
    <source>
        <dbReference type="PROSITE" id="PS51762"/>
    </source>
</evidence>
<dbReference type="InterPro" id="IPR000757">
    <property type="entry name" value="Beta-glucanase-like"/>
</dbReference>
<dbReference type="Gene3D" id="2.60.120.260">
    <property type="entry name" value="Galactose-binding domain-like"/>
    <property type="match status" value="1"/>
</dbReference>
<dbReference type="SUPFAM" id="SSF49899">
    <property type="entry name" value="Concanavalin A-like lectins/glucanases"/>
    <property type="match status" value="1"/>
</dbReference>
<gene>
    <name evidence="3" type="ORF">RZN69_11010</name>
</gene>
<accession>A0AAQ3LGX8</accession>
<dbReference type="PROSITE" id="PS51762">
    <property type="entry name" value="GH16_2"/>
    <property type="match status" value="1"/>
</dbReference>
<reference evidence="3 4" key="1">
    <citation type="submission" date="2023-10" db="EMBL/GenBank/DDBJ databases">
        <title>Rubellicoccus peritrichatus gen. nov., sp. nov., isolated from an algae of coral reef tank.</title>
        <authorList>
            <person name="Luo J."/>
        </authorList>
    </citation>
    <scope>NUCLEOTIDE SEQUENCE [LARGE SCALE GENOMIC DNA]</scope>
    <source>
        <strain evidence="3 4">CR14</strain>
    </source>
</reference>
<comment type="similarity">
    <text evidence="1">Belongs to the glycosyl hydrolase 16 family.</text>
</comment>
<dbReference type="InterPro" id="IPR033803">
    <property type="entry name" value="CBD-like_Golvesin-Xly"/>
</dbReference>
<evidence type="ECO:0000313" key="3">
    <source>
        <dbReference type="EMBL" id="WOO43618.1"/>
    </source>
</evidence>
<name>A0AAQ3LGX8_9BACT</name>
<feature type="domain" description="GH16" evidence="2">
    <location>
        <begin position="126"/>
        <end position="405"/>
    </location>
</feature>